<keyword evidence="2" id="KW-0472">Membrane</keyword>
<name>A0ABW0YWK3_9ACTN</name>
<keyword evidence="4" id="KW-1185">Reference proteome</keyword>
<keyword evidence="2" id="KW-0812">Transmembrane</keyword>
<feature type="region of interest" description="Disordered" evidence="1">
    <location>
        <begin position="1"/>
        <end position="31"/>
    </location>
</feature>
<gene>
    <name evidence="3" type="ORF">ACFP1Z_12430</name>
</gene>
<dbReference type="EMBL" id="JBHSPB010000006">
    <property type="protein sequence ID" value="MFC5720974.1"/>
    <property type="molecule type" value="Genomic_DNA"/>
</dbReference>
<dbReference type="NCBIfam" id="NF047619">
    <property type="entry name" value="NADase_discoid"/>
    <property type="match status" value="1"/>
</dbReference>
<dbReference type="Proteomes" id="UP001596083">
    <property type="component" value="Unassembled WGS sequence"/>
</dbReference>
<keyword evidence="2" id="KW-1133">Transmembrane helix</keyword>
<evidence type="ECO:0000313" key="4">
    <source>
        <dbReference type="Proteomes" id="UP001596083"/>
    </source>
</evidence>
<proteinExistence type="predicted"/>
<accession>A0ABW0YWK3</accession>
<organism evidence="3 4">
    <name type="scientific">Streptomyces gamaensis</name>
    <dbReference type="NCBI Taxonomy" id="1763542"/>
    <lineage>
        <taxon>Bacteria</taxon>
        <taxon>Bacillati</taxon>
        <taxon>Actinomycetota</taxon>
        <taxon>Actinomycetes</taxon>
        <taxon>Kitasatosporales</taxon>
        <taxon>Streptomycetaceae</taxon>
        <taxon>Streptomyces</taxon>
    </lineage>
</organism>
<dbReference type="SUPFAM" id="SSF49785">
    <property type="entry name" value="Galactose-binding domain-like"/>
    <property type="match status" value="1"/>
</dbReference>
<comment type="caution">
    <text evidence="3">The sequence shown here is derived from an EMBL/GenBank/DDBJ whole genome shotgun (WGS) entry which is preliminary data.</text>
</comment>
<evidence type="ECO:0000256" key="2">
    <source>
        <dbReference type="SAM" id="Phobius"/>
    </source>
</evidence>
<feature type="transmembrane region" description="Helical" evidence="2">
    <location>
        <begin position="99"/>
        <end position="123"/>
    </location>
</feature>
<evidence type="ECO:0008006" key="5">
    <source>
        <dbReference type="Google" id="ProtNLM"/>
    </source>
</evidence>
<dbReference type="InterPro" id="IPR008979">
    <property type="entry name" value="Galactose-bd-like_sf"/>
</dbReference>
<evidence type="ECO:0000313" key="3">
    <source>
        <dbReference type="EMBL" id="MFC5720974.1"/>
    </source>
</evidence>
<dbReference type="RefSeq" id="WP_390316176.1">
    <property type="nucleotide sequence ID" value="NZ_JBHSPB010000006.1"/>
</dbReference>
<sequence length="284" mass="30485">MPTSPADGIEPTHGGPEFAVPPEPALSDPAPTAVFPAASADTAPRLLPCPECRNANAEARTYCHPCGALLRPGPELTRWQRLREKYWERPAVWHWDRRWVVWLGVLPLCAVTGISLGSAAAAVQRVVPAVKDRFLAHHAVSPAAVAASSSAKGFEPELASDGVDNRAWAPQGSGKDAIGQYWTAEFDRPFRLTSLVIISGGSRTPAQFFEAGRPTRVNVAMTTVGQGTVEETVELGGEPGPQRFDLGVDDVTRVRVTIEAVHPGLKPDMPVALAEIQFFSRQAS</sequence>
<protein>
    <recommendedName>
        <fullName evidence="5">Zinc ribbon domain-containing protein</fullName>
    </recommendedName>
</protein>
<dbReference type="InterPro" id="IPR057561">
    <property type="entry name" value="NADase_transloc"/>
</dbReference>
<dbReference type="Gene3D" id="2.60.120.260">
    <property type="entry name" value="Galactose-binding domain-like"/>
    <property type="match status" value="1"/>
</dbReference>
<reference evidence="4" key="1">
    <citation type="journal article" date="2019" name="Int. J. Syst. Evol. Microbiol.">
        <title>The Global Catalogue of Microorganisms (GCM) 10K type strain sequencing project: providing services to taxonomists for standard genome sequencing and annotation.</title>
        <authorList>
            <consortium name="The Broad Institute Genomics Platform"/>
            <consortium name="The Broad Institute Genome Sequencing Center for Infectious Disease"/>
            <person name="Wu L."/>
            <person name="Ma J."/>
        </authorList>
    </citation>
    <scope>NUCLEOTIDE SEQUENCE [LARGE SCALE GENOMIC DNA]</scope>
    <source>
        <strain evidence="4">CGMCC 4.7304</strain>
    </source>
</reference>
<evidence type="ECO:0000256" key="1">
    <source>
        <dbReference type="SAM" id="MobiDB-lite"/>
    </source>
</evidence>